<dbReference type="KEGG" id="cpis:HS961_11815"/>
<keyword evidence="5" id="KW-0732">Signal</keyword>
<feature type="domain" description="Blue (type 1) copper" evidence="6">
    <location>
        <begin position="62"/>
        <end position="165"/>
    </location>
</feature>
<dbReference type="EMBL" id="CP058554">
    <property type="protein sequence ID" value="QMV73456.1"/>
    <property type="molecule type" value="Genomic_DNA"/>
</dbReference>
<keyword evidence="3" id="KW-0574">Periplasm</keyword>
<dbReference type="InterPro" id="IPR000923">
    <property type="entry name" value="BlueCu_1"/>
</dbReference>
<gene>
    <name evidence="7" type="ORF">HS961_11815</name>
</gene>
<keyword evidence="8" id="KW-1185">Reference proteome</keyword>
<keyword evidence="2" id="KW-0479">Metal-binding</keyword>
<dbReference type="InterPro" id="IPR050845">
    <property type="entry name" value="Cu-binding_ET"/>
</dbReference>
<evidence type="ECO:0000259" key="6">
    <source>
        <dbReference type="Pfam" id="PF00127"/>
    </source>
</evidence>
<dbReference type="GO" id="GO:0009055">
    <property type="term" value="F:electron transfer activity"/>
    <property type="evidence" value="ECO:0007669"/>
    <property type="project" value="InterPro"/>
</dbReference>
<dbReference type="Pfam" id="PF00127">
    <property type="entry name" value="Copper-bind"/>
    <property type="match status" value="1"/>
</dbReference>
<dbReference type="RefSeq" id="WP_182322178.1">
    <property type="nucleotide sequence ID" value="NZ_CP058554.1"/>
</dbReference>
<evidence type="ECO:0000313" key="8">
    <source>
        <dbReference type="Proteomes" id="UP000515240"/>
    </source>
</evidence>
<reference evidence="7 8" key="1">
    <citation type="journal article" date="2020" name="G3 (Bethesda)">
        <title>CeMbio - The Caenorhabditis elegans Microbiome Resource.</title>
        <authorList>
            <person name="Dirksen P."/>
            <person name="Assie A."/>
            <person name="Zimmermann J."/>
            <person name="Zhang F."/>
            <person name="Tietje A.M."/>
            <person name="Marsh S.A."/>
            <person name="Felix M.A."/>
            <person name="Shapira M."/>
            <person name="Kaleta C."/>
            <person name="Schulenburg H."/>
            <person name="Samuel B."/>
        </authorList>
    </citation>
    <scope>NUCLEOTIDE SEQUENCE [LARGE SCALE GENOMIC DNA]</scope>
    <source>
        <strain evidence="7 8">BIGb0172</strain>
    </source>
</reference>
<evidence type="ECO:0000313" key="7">
    <source>
        <dbReference type="EMBL" id="QMV73456.1"/>
    </source>
</evidence>
<protein>
    <submittedName>
        <fullName evidence="7">Cupredoxin family protein</fullName>
    </submittedName>
</protein>
<dbReference type="PROSITE" id="PS00079">
    <property type="entry name" value="MULTICOPPER_OXIDASE1"/>
    <property type="match status" value="1"/>
</dbReference>
<dbReference type="GO" id="GO:0005507">
    <property type="term" value="F:copper ion binding"/>
    <property type="evidence" value="ECO:0007669"/>
    <property type="project" value="InterPro"/>
</dbReference>
<evidence type="ECO:0000256" key="1">
    <source>
        <dbReference type="ARBA" id="ARBA00004418"/>
    </source>
</evidence>
<evidence type="ECO:0000256" key="4">
    <source>
        <dbReference type="ARBA" id="ARBA00023008"/>
    </source>
</evidence>
<sequence>MKNIPYLLACTLLASASTVYAHGNANHAAAPSAAASRTAPLEQKDWGIAGDAKQARRSIDLNMGDDMRFSPAHFTVKKGETLRLRVVNKGQVMHEVVLGTKASLAQHAQMMLKYPGMEHAEPYMAHVAPQKSEDLVWHFNRAGSFDFACLIPGHYQAGMTGTFTVTE</sequence>
<dbReference type="Gene3D" id="2.60.40.420">
    <property type="entry name" value="Cupredoxins - blue copper proteins"/>
    <property type="match status" value="1"/>
</dbReference>
<comment type="subcellular location">
    <subcellularLocation>
        <location evidence="1">Periplasm</location>
    </subcellularLocation>
</comment>
<dbReference type="PANTHER" id="PTHR38439:SF3">
    <property type="entry name" value="COPPER-RESISTANT CUPROPROTEIN COPI"/>
    <property type="match status" value="1"/>
</dbReference>
<evidence type="ECO:0000256" key="2">
    <source>
        <dbReference type="ARBA" id="ARBA00022723"/>
    </source>
</evidence>
<dbReference type="SUPFAM" id="SSF49503">
    <property type="entry name" value="Cupredoxins"/>
    <property type="match status" value="1"/>
</dbReference>
<feature type="signal peptide" evidence="5">
    <location>
        <begin position="1"/>
        <end position="21"/>
    </location>
</feature>
<keyword evidence="4" id="KW-0186">Copper</keyword>
<dbReference type="AlphaFoldDB" id="A0A7G5EHI1"/>
<evidence type="ECO:0000256" key="5">
    <source>
        <dbReference type="SAM" id="SignalP"/>
    </source>
</evidence>
<dbReference type="Proteomes" id="UP000515240">
    <property type="component" value="Chromosome"/>
</dbReference>
<dbReference type="PANTHER" id="PTHR38439">
    <property type="entry name" value="AURACYANIN-B"/>
    <property type="match status" value="1"/>
</dbReference>
<dbReference type="GO" id="GO:0042597">
    <property type="term" value="C:periplasmic space"/>
    <property type="evidence" value="ECO:0007669"/>
    <property type="project" value="UniProtKB-SubCell"/>
</dbReference>
<dbReference type="CDD" id="cd04211">
    <property type="entry name" value="Cupredoxin_like_2"/>
    <property type="match status" value="1"/>
</dbReference>
<organism evidence="7 8">
    <name type="scientific">Comamonas piscis</name>
    <dbReference type="NCBI Taxonomy" id="1562974"/>
    <lineage>
        <taxon>Bacteria</taxon>
        <taxon>Pseudomonadati</taxon>
        <taxon>Pseudomonadota</taxon>
        <taxon>Betaproteobacteria</taxon>
        <taxon>Burkholderiales</taxon>
        <taxon>Comamonadaceae</taxon>
        <taxon>Comamonas</taxon>
    </lineage>
</organism>
<feature type="chain" id="PRO_5028830418" evidence="5">
    <location>
        <begin position="22"/>
        <end position="167"/>
    </location>
</feature>
<dbReference type="InterPro" id="IPR008972">
    <property type="entry name" value="Cupredoxin"/>
</dbReference>
<name>A0A7G5EHI1_9BURK</name>
<dbReference type="InterPro" id="IPR033138">
    <property type="entry name" value="Cu_oxidase_CS"/>
</dbReference>
<accession>A0A7G5EHI1</accession>
<evidence type="ECO:0000256" key="3">
    <source>
        <dbReference type="ARBA" id="ARBA00022764"/>
    </source>
</evidence>
<proteinExistence type="predicted"/>